<evidence type="ECO:0000259" key="1">
    <source>
        <dbReference type="PROSITE" id="PS51061"/>
    </source>
</evidence>
<organism evidence="2 3">
    <name type="scientific">candidate division WS6 bacterium 36_33</name>
    <dbReference type="NCBI Taxonomy" id="1641388"/>
    <lineage>
        <taxon>Bacteria</taxon>
        <taxon>Candidatus Dojkabacteria</taxon>
    </lineage>
</organism>
<dbReference type="Proteomes" id="UP000053469">
    <property type="component" value="Unassembled WGS sequence"/>
</dbReference>
<dbReference type="InterPro" id="IPR001374">
    <property type="entry name" value="R3H_dom"/>
</dbReference>
<gene>
    <name evidence="2" type="ORF">XD87_0100</name>
</gene>
<feature type="domain" description="R3H" evidence="1">
    <location>
        <begin position="93"/>
        <end position="159"/>
    </location>
</feature>
<dbReference type="GO" id="GO:0003723">
    <property type="term" value="F:RNA binding"/>
    <property type="evidence" value="ECO:0007669"/>
    <property type="project" value="InterPro"/>
</dbReference>
<sequence>MKDKELIKLVEKEVETLCSLLEVDCERGLNIEEGEDEVKYIKISFEGEDLGYMIGNRGRHLDSIQYILQLMVGKMTEQDPNYRILVDVGGYRKERNSHLEEMALQKADDVRILGEAVELPPMEPADRRAIHIALSEYDDIITESDGEGRDRHIVIKPANN</sequence>
<dbReference type="InterPro" id="IPR039247">
    <property type="entry name" value="KhpB"/>
</dbReference>
<evidence type="ECO:0000313" key="3">
    <source>
        <dbReference type="Proteomes" id="UP000053469"/>
    </source>
</evidence>
<dbReference type="Gene3D" id="3.30.1370.50">
    <property type="entry name" value="R3H-like domain"/>
    <property type="match status" value="1"/>
</dbReference>
<dbReference type="PANTHER" id="PTHR35800">
    <property type="entry name" value="PROTEIN JAG"/>
    <property type="match status" value="1"/>
</dbReference>
<evidence type="ECO:0000313" key="2">
    <source>
        <dbReference type="EMBL" id="KUK67489.1"/>
    </source>
</evidence>
<accession>A0A101GZG4</accession>
<dbReference type="InterPro" id="IPR015946">
    <property type="entry name" value="KH_dom-like_a/b"/>
</dbReference>
<dbReference type="InterPro" id="IPR036867">
    <property type="entry name" value="R3H_dom_sf"/>
</dbReference>
<reference evidence="3" key="1">
    <citation type="journal article" date="2015" name="MBio">
        <title>Genome-Resolved Metagenomic Analysis Reveals Roles for Candidate Phyla and Other Microbial Community Members in Biogeochemical Transformations in Oil Reservoirs.</title>
        <authorList>
            <person name="Hu P."/>
            <person name="Tom L."/>
            <person name="Singh A."/>
            <person name="Thomas B.C."/>
            <person name="Baker B.J."/>
            <person name="Piceno Y.M."/>
            <person name="Andersen G.L."/>
            <person name="Banfield J.F."/>
        </authorList>
    </citation>
    <scope>NUCLEOTIDE SEQUENCE [LARGE SCALE GENOMIC DNA]</scope>
</reference>
<proteinExistence type="predicted"/>
<dbReference type="SMART" id="SM00393">
    <property type="entry name" value="R3H"/>
    <property type="match status" value="1"/>
</dbReference>
<dbReference type="InterPro" id="IPR034079">
    <property type="entry name" value="R3H_KhpB"/>
</dbReference>
<dbReference type="AlphaFoldDB" id="A0A101GZG4"/>
<dbReference type="EMBL" id="LGGI01000007">
    <property type="protein sequence ID" value="KUK67489.1"/>
    <property type="molecule type" value="Genomic_DNA"/>
</dbReference>
<comment type="caution">
    <text evidence="2">The sequence shown here is derived from an EMBL/GenBank/DDBJ whole genome shotgun (WGS) entry which is preliminary data.</text>
</comment>
<dbReference type="Pfam" id="PF13083">
    <property type="entry name" value="KH_KhpA-B"/>
    <property type="match status" value="1"/>
</dbReference>
<dbReference type="Gene3D" id="3.30.300.20">
    <property type="match status" value="1"/>
</dbReference>
<dbReference type="CDD" id="cd02644">
    <property type="entry name" value="R3H_jag"/>
    <property type="match status" value="1"/>
</dbReference>
<dbReference type="PROSITE" id="PS51061">
    <property type="entry name" value="R3H"/>
    <property type="match status" value="1"/>
</dbReference>
<dbReference type="SUPFAM" id="SSF82708">
    <property type="entry name" value="R3H domain"/>
    <property type="match status" value="1"/>
</dbReference>
<dbReference type="PANTHER" id="PTHR35800:SF1">
    <property type="entry name" value="RNA-BINDING PROTEIN KHPB"/>
    <property type="match status" value="1"/>
</dbReference>
<name>A0A101GZG4_9BACT</name>
<dbReference type="Pfam" id="PF01424">
    <property type="entry name" value="R3H"/>
    <property type="match status" value="1"/>
</dbReference>
<protein>
    <submittedName>
        <fullName evidence="2">Single-stranded nucleic acid binding R3H domain protein</fullName>
    </submittedName>
</protein>